<keyword evidence="2" id="KW-1277">Toxin-antitoxin system</keyword>
<evidence type="ECO:0000256" key="1">
    <source>
        <dbReference type="ARBA" id="ARBA00001946"/>
    </source>
</evidence>
<dbReference type="PANTHER" id="PTHR33653:SF1">
    <property type="entry name" value="RIBONUCLEASE VAPC2"/>
    <property type="match status" value="1"/>
</dbReference>
<dbReference type="Proteomes" id="UP000037822">
    <property type="component" value="Unassembled WGS sequence"/>
</dbReference>
<name>A0A0N1FIA9_9HYPH</name>
<comment type="cofactor">
    <cofactor evidence="1">
        <name>Mg(2+)</name>
        <dbReference type="ChEBI" id="CHEBI:18420"/>
    </cofactor>
</comment>
<keyword evidence="6" id="KW-0460">Magnesium</keyword>
<keyword evidence="5" id="KW-0378">Hydrolase</keyword>
<keyword evidence="4" id="KW-0479">Metal-binding</keyword>
<dbReference type="GO" id="GO:0004518">
    <property type="term" value="F:nuclease activity"/>
    <property type="evidence" value="ECO:0007669"/>
    <property type="project" value="UniProtKB-KW"/>
</dbReference>
<comment type="caution">
    <text evidence="9">The sequence shown here is derived from an EMBL/GenBank/DDBJ whole genome shotgun (WGS) entry which is preliminary data.</text>
</comment>
<keyword evidence="10" id="KW-1185">Reference proteome</keyword>
<keyword evidence="3" id="KW-0540">Nuclease</keyword>
<evidence type="ECO:0000256" key="5">
    <source>
        <dbReference type="ARBA" id="ARBA00022801"/>
    </source>
</evidence>
<evidence type="ECO:0000256" key="7">
    <source>
        <dbReference type="ARBA" id="ARBA00038093"/>
    </source>
</evidence>
<organism evidence="9 10">
    <name type="scientific">Bosea vaviloviae</name>
    <dbReference type="NCBI Taxonomy" id="1526658"/>
    <lineage>
        <taxon>Bacteria</taxon>
        <taxon>Pseudomonadati</taxon>
        <taxon>Pseudomonadota</taxon>
        <taxon>Alphaproteobacteria</taxon>
        <taxon>Hyphomicrobiales</taxon>
        <taxon>Boseaceae</taxon>
        <taxon>Bosea</taxon>
    </lineage>
</organism>
<proteinExistence type="inferred from homology"/>
<evidence type="ECO:0000256" key="4">
    <source>
        <dbReference type="ARBA" id="ARBA00022723"/>
    </source>
</evidence>
<dbReference type="InterPro" id="IPR002716">
    <property type="entry name" value="PIN_dom"/>
</dbReference>
<dbReference type="PATRIC" id="fig|1526658.3.peg.2850"/>
<dbReference type="PANTHER" id="PTHR33653">
    <property type="entry name" value="RIBONUCLEASE VAPC2"/>
    <property type="match status" value="1"/>
</dbReference>
<dbReference type="CDD" id="cd18736">
    <property type="entry name" value="PIN_CcVapC1-like"/>
    <property type="match status" value="1"/>
</dbReference>
<dbReference type="Gene3D" id="3.40.50.1010">
    <property type="entry name" value="5'-nuclease"/>
    <property type="match status" value="1"/>
</dbReference>
<evidence type="ECO:0000256" key="3">
    <source>
        <dbReference type="ARBA" id="ARBA00022722"/>
    </source>
</evidence>
<feature type="domain" description="PIN" evidence="8">
    <location>
        <begin position="4"/>
        <end position="122"/>
    </location>
</feature>
<reference evidence="9 10" key="1">
    <citation type="submission" date="2015-07" db="EMBL/GenBank/DDBJ databases">
        <title>Whole genome sequencing of Bosea vaviloviae isolated from cave pool.</title>
        <authorList>
            <person name="Tan N.E.H."/>
            <person name="Lee Y.P."/>
            <person name="Gan H.M."/>
            <person name="Barton H."/>
            <person name="Savka M.A."/>
        </authorList>
    </citation>
    <scope>NUCLEOTIDE SEQUENCE [LARGE SCALE GENOMIC DNA]</scope>
    <source>
        <strain evidence="9 10">SD260</strain>
    </source>
</reference>
<protein>
    <recommendedName>
        <fullName evidence="8">PIN domain-containing protein</fullName>
    </recommendedName>
</protein>
<sequence length="132" mass="14481">MGFLLDTNVDIDARDGVRSILRKMIEHEGAVLVSALSIAELQRGLRSNDLDALGRRGRLEKLLAHLPIVAFGKAQAEAYGAMLSAQGWVRGRDFDRMIAGHAISLGATLVTNNERDFRDIPGLTIENWLIEG</sequence>
<dbReference type="RefSeq" id="WP_054209129.1">
    <property type="nucleotide sequence ID" value="NZ_LGSZ01000035.1"/>
</dbReference>
<dbReference type="AlphaFoldDB" id="A0A0N1FIA9"/>
<dbReference type="EMBL" id="LGSZ01000035">
    <property type="protein sequence ID" value="KPH80915.1"/>
    <property type="molecule type" value="Genomic_DNA"/>
</dbReference>
<dbReference type="InterPro" id="IPR029060">
    <property type="entry name" value="PIN-like_dom_sf"/>
</dbReference>
<dbReference type="GO" id="GO:0016787">
    <property type="term" value="F:hydrolase activity"/>
    <property type="evidence" value="ECO:0007669"/>
    <property type="project" value="UniProtKB-KW"/>
</dbReference>
<evidence type="ECO:0000313" key="9">
    <source>
        <dbReference type="EMBL" id="KPH80915.1"/>
    </source>
</evidence>
<evidence type="ECO:0000313" key="10">
    <source>
        <dbReference type="Proteomes" id="UP000037822"/>
    </source>
</evidence>
<dbReference type="GO" id="GO:0046872">
    <property type="term" value="F:metal ion binding"/>
    <property type="evidence" value="ECO:0007669"/>
    <property type="project" value="UniProtKB-KW"/>
</dbReference>
<evidence type="ECO:0000256" key="2">
    <source>
        <dbReference type="ARBA" id="ARBA00022649"/>
    </source>
</evidence>
<gene>
    <name evidence="9" type="ORF">AE618_11110</name>
</gene>
<dbReference type="SUPFAM" id="SSF88723">
    <property type="entry name" value="PIN domain-like"/>
    <property type="match status" value="1"/>
</dbReference>
<dbReference type="Pfam" id="PF01850">
    <property type="entry name" value="PIN"/>
    <property type="match status" value="1"/>
</dbReference>
<evidence type="ECO:0000256" key="6">
    <source>
        <dbReference type="ARBA" id="ARBA00022842"/>
    </source>
</evidence>
<accession>A0A0N1FIA9</accession>
<evidence type="ECO:0000259" key="8">
    <source>
        <dbReference type="Pfam" id="PF01850"/>
    </source>
</evidence>
<dbReference type="InterPro" id="IPR050556">
    <property type="entry name" value="Type_II_TA_system_RNase"/>
</dbReference>
<comment type="similarity">
    <text evidence="7">Belongs to the PINc/VapC protein family.</text>
</comment>